<protein>
    <submittedName>
        <fullName evidence="1">Uncharacterized protein</fullName>
    </submittedName>
</protein>
<proteinExistence type="predicted"/>
<accession>A0AAD4Z7L9</accession>
<evidence type="ECO:0000313" key="2">
    <source>
        <dbReference type="Proteomes" id="UP001054821"/>
    </source>
</evidence>
<gene>
    <name evidence="1" type="ORF">L3X38_025031</name>
</gene>
<reference evidence="1 2" key="1">
    <citation type="journal article" date="2022" name="G3 (Bethesda)">
        <title>Whole-genome sequence and methylome profiling of the almond [Prunus dulcis (Mill.) D.A. Webb] cultivar 'Nonpareil'.</title>
        <authorList>
            <person name="D'Amico-Willman K.M."/>
            <person name="Ouma W.Z."/>
            <person name="Meulia T."/>
            <person name="Sideli G.M."/>
            <person name="Gradziel T.M."/>
            <person name="Fresnedo-Ramirez J."/>
        </authorList>
    </citation>
    <scope>NUCLEOTIDE SEQUENCE [LARGE SCALE GENOMIC DNA]</scope>
    <source>
        <strain evidence="1">Clone GOH B32 T37-40</strain>
    </source>
</reference>
<keyword evidence="2" id="KW-1185">Reference proteome</keyword>
<organism evidence="1 2">
    <name type="scientific">Prunus dulcis</name>
    <name type="common">Almond</name>
    <name type="synonym">Amygdalus dulcis</name>
    <dbReference type="NCBI Taxonomy" id="3755"/>
    <lineage>
        <taxon>Eukaryota</taxon>
        <taxon>Viridiplantae</taxon>
        <taxon>Streptophyta</taxon>
        <taxon>Embryophyta</taxon>
        <taxon>Tracheophyta</taxon>
        <taxon>Spermatophyta</taxon>
        <taxon>Magnoliopsida</taxon>
        <taxon>eudicotyledons</taxon>
        <taxon>Gunneridae</taxon>
        <taxon>Pentapetalae</taxon>
        <taxon>rosids</taxon>
        <taxon>fabids</taxon>
        <taxon>Rosales</taxon>
        <taxon>Rosaceae</taxon>
        <taxon>Amygdaloideae</taxon>
        <taxon>Amygdaleae</taxon>
        <taxon>Prunus</taxon>
    </lineage>
</organism>
<dbReference type="EMBL" id="JAJFAZ020000004">
    <property type="protein sequence ID" value="KAI5334898.1"/>
    <property type="molecule type" value="Genomic_DNA"/>
</dbReference>
<name>A0AAD4Z7L9_PRUDU</name>
<dbReference type="Proteomes" id="UP001054821">
    <property type="component" value="Chromosome 4"/>
</dbReference>
<evidence type="ECO:0000313" key="1">
    <source>
        <dbReference type="EMBL" id="KAI5334898.1"/>
    </source>
</evidence>
<dbReference type="AlphaFoldDB" id="A0AAD4Z7L9"/>
<sequence>MDALSRGLVASTGGYWLAWEVWACEYLKPLALAQPLNNVDLFPRAFRWLSAPDVRETSHNLEQFRTTLRYISIDQVNWHLWGTDDANLHDYVKKSIPMTKKRILVQGPAGYACYLGERVFM</sequence>
<comment type="caution">
    <text evidence="1">The sequence shown here is derived from an EMBL/GenBank/DDBJ whole genome shotgun (WGS) entry which is preliminary data.</text>
</comment>